<reference evidence="1" key="1">
    <citation type="submission" date="2014-07" db="EMBL/GenBank/DDBJ databases">
        <authorList>
            <person name="Martin A.A"/>
            <person name="De Silva N."/>
        </authorList>
    </citation>
    <scope>NUCLEOTIDE SEQUENCE</scope>
</reference>
<dbReference type="Proteomes" id="UP000035680">
    <property type="component" value="Unassembled WGS sequence"/>
</dbReference>
<organism evidence="1 2">
    <name type="scientific">Strongyloides venezuelensis</name>
    <name type="common">Threadworm</name>
    <dbReference type="NCBI Taxonomy" id="75913"/>
    <lineage>
        <taxon>Eukaryota</taxon>
        <taxon>Metazoa</taxon>
        <taxon>Ecdysozoa</taxon>
        <taxon>Nematoda</taxon>
        <taxon>Chromadorea</taxon>
        <taxon>Rhabditida</taxon>
        <taxon>Tylenchina</taxon>
        <taxon>Panagrolaimomorpha</taxon>
        <taxon>Strongyloidoidea</taxon>
        <taxon>Strongyloididae</taxon>
        <taxon>Strongyloides</taxon>
    </lineage>
</organism>
<name>A0A0K0F1V9_STRVS</name>
<accession>A0A0K0F1V9</accession>
<dbReference type="AlphaFoldDB" id="A0A0K0F1V9"/>
<protein>
    <submittedName>
        <fullName evidence="2">Uncharacterized protein</fullName>
    </submittedName>
</protein>
<sequence length="96" mass="10859">MKNVIKMYFLKYFTILVFLVVQYSFQYSPTLVDETTPLSAPLTTELFSAEVTTQYPPTDLVARKKRAFMKTLMNVGKSAAKGLVGGAKNKLLRKLF</sequence>
<evidence type="ECO:0000313" key="1">
    <source>
        <dbReference type="Proteomes" id="UP000035680"/>
    </source>
</evidence>
<keyword evidence="1" id="KW-1185">Reference proteome</keyword>
<dbReference type="WBParaSite" id="SVE_0278500.1">
    <property type="protein sequence ID" value="SVE_0278500.1"/>
    <property type="gene ID" value="SVE_0278500"/>
</dbReference>
<evidence type="ECO:0000313" key="2">
    <source>
        <dbReference type="WBParaSite" id="SVE_0278500.1"/>
    </source>
</evidence>
<proteinExistence type="predicted"/>
<reference evidence="2" key="2">
    <citation type="submission" date="2015-08" db="UniProtKB">
        <authorList>
            <consortium name="WormBaseParasite"/>
        </authorList>
    </citation>
    <scope>IDENTIFICATION</scope>
</reference>